<proteinExistence type="predicted"/>
<evidence type="ECO:0000313" key="3">
    <source>
        <dbReference type="Proteomes" id="UP000735302"/>
    </source>
</evidence>
<feature type="compositionally biased region" description="Basic and acidic residues" evidence="1">
    <location>
        <begin position="11"/>
        <end position="25"/>
    </location>
</feature>
<organism evidence="2 3">
    <name type="scientific">Plakobranchus ocellatus</name>
    <dbReference type="NCBI Taxonomy" id="259542"/>
    <lineage>
        <taxon>Eukaryota</taxon>
        <taxon>Metazoa</taxon>
        <taxon>Spiralia</taxon>
        <taxon>Lophotrochozoa</taxon>
        <taxon>Mollusca</taxon>
        <taxon>Gastropoda</taxon>
        <taxon>Heterobranchia</taxon>
        <taxon>Euthyneura</taxon>
        <taxon>Panpulmonata</taxon>
        <taxon>Sacoglossa</taxon>
        <taxon>Placobranchoidea</taxon>
        <taxon>Plakobranchidae</taxon>
        <taxon>Plakobranchus</taxon>
    </lineage>
</organism>
<keyword evidence="3" id="KW-1185">Reference proteome</keyword>
<protein>
    <submittedName>
        <fullName evidence="2">Uncharacterized protein</fullName>
    </submittedName>
</protein>
<dbReference type="AlphaFoldDB" id="A0AAV3Z197"/>
<name>A0AAV3Z197_9GAST</name>
<sequence>MITPGSACISEDGKSPAEDAQRVDSPRILPSILVSPTRVSSSSHGEESEIDLDSVVSGSILSIQFSPPTDASSTATT</sequence>
<accession>A0AAV3Z197</accession>
<dbReference type="EMBL" id="BLXT01001916">
    <property type="protein sequence ID" value="GFN89083.1"/>
    <property type="molecule type" value="Genomic_DNA"/>
</dbReference>
<gene>
    <name evidence="2" type="ORF">PoB_001558900</name>
</gene>
<comment type="caution">
    <text evidence="2">The sequence shown here is derived from an EMBL/GenBank/DDBJ whole genome shotgun (WGS) entry which is preliminary data.</text>
</comment>
<evidence type="ECO:0000256" key="1">
    <source>
        <dbReference type="SAM" id="MobiDB-lite"/>
    </source>
</evidence>
<reference evidence="2 3" key="1">
    <citation type="journal article" date="2021" name="Elife">
        <title>Chloroplast acquisition without the gene transfer in kleptoplastic sea slugs, Plakobranchus ocellatus.</title>
        <authorList>
            <person name="Maeda T."/>
            <person name="Takahashi S."/>
            <person name="Yoshida T."/>
            <person name="Shimamura S."/>
            <person name="Takaki Y."/>
            <person name="Nagai Y."/>
            <person name="Toyoda A."/>
            <person name="Suzuki Y."/>
            <person name="Arimoto A."/>
            <person name="Ishii H."/>
            <person name="Satoh N."/>
            <person name="Nishiyama T."/>
            <person name="Hasebe M."/>
            <person name="Maruyama T."/>
            <person name="Minagawa J."/>
            <person name="Obokata J."/>
            <person name="Shigenobu S."/>
        </authorList>
    </citation>
    <scope>NUCLEOTIDE SEQUENCE [LARGE SCALE GENOMIC DNA]</scope>
</reference>
<feature type="region of interest" description="Disordered" evidence="1">
    <location>
        <begin position="1"/>
        <end position="51"/>
    </location>
</feature>
<evidence type="ECO:0000313" key="2">
    <source>
        <dbReference type="EMBL" id="GFN89083.1"/>
    </source>
</evidence>
<dbReference type="Proteomes" id="UP000735302">
    <property type="component" value="Unassembled WGS sequence"/>
</dbReference>